<keyword evidence="3" id="KW-1185">Reference proteome</keyword>
<feature type="compositionally biased region" description="Basic residues" evidence="1">
    <location>
        <begin position="207"/>
        <end position="217"/>
    </location>
</feature>
<evidence type="ECO:0000313" key="2">
    <source>
        <dbReference type="EMBL" id="KPI45922.1"/>
    </source>
</evidence>
<evidence type="ECO:0000256" key="1">
    <source>
        <dbReference type="SAM" id="MobiDB-lite"/>
    </source>
</evidence>
<feature type="region of interest" description="Disordered" evidence="1">
    <location>
        <begin position="409"/>
        <end position="453"/>
    </location>
</feature>
<dbReference type="EMBL" id="LFJN01000001">
    <property type="protein sequence ID" value="KPI45922.1"/>
    <property type="molecule type" value="Genomic_DNA"/>
</dbReference>
<organism evidence="2 3">
    <name type="scientific">Cyphellophora attinorum</name>
    <dbReference type="NCBI Taxonomy" id="1664694"/>
    <lineage>
        <taxon>Eukaryota</taxon>
        <taxon>Fungi</taxon>
        <taxon>Dikarya</taxon>
        <taxon>Ascomycota</taxon>
        <taxon>Pezizomycotina</taxon>
        <taxon>Eurotiomycetes</taxon>
        <taxon>Chaetothyriomycetidae</taxon>
        <taxon>Chaetothyriales</taxon>
        <taxon>Cyphellophoraceae</taxon>
        <taxon>Cyphellophora</taxon>
    </lineage>
</organism>
<dbReference type="VEuPathDB" id="FungiDB:AB675_710"/>
<comment type="caution">
    <text evidence="2">The sequence shown here is derived from an EMBL/GenBank/DDBJ whole genome shotgun (WGS) entry which is preliminary data.</text>
</comment>
<feature type="compositionally biased region" description="Polar residues" evidence="1">
    <location>
        <begin position="311"/>
        <end position="343"/>
    </location>
</feature>
<dbReference type="OrthoDB" id="4161069at2759"/>
<feature type="compositionally biased region" description="Basic and acidic residues" evidence="1">
    <location>
        <begin position="349"/>
        <end position="360"/>
    </location>
</feature>
<feature type="compositionally biased region" description="Polar residues" evidence="1">
    <location>
        <begin position="758"/>
        <end position="773"/>
    </location>
</feature>
<feature type="region of interest" description="Disordered" evidence="1">
    <location>
        <begin position="569"/>
        <end position="665"/>
    </location>
</feature>
<gene>
    <name evidence="2" type="ORF">AB675_710</name>
</gene>
<dbReference type="RefSeq" id="XP_018005885.1">
    <property type="nucleotide sequence ID" value="XM_018147453.1"/>
</dbReference>
<feature type="compositionally biased region" description="Polar residues" evidence="1">
    <location>
        <begin position="592"/>
        <end position="665"/>
    </location>
</feature>
<feature type="region of interest" description="Disordered" evidence="1">
    <location>
        <begin position="881"/>
        <end position="916"/>
    </location>
</feature>
<reference evidence="2 3" key="1">
    <citation type="submission" date="2015-06" db="EMBL/GenBank/DDBJ databases">
        <title>Draft genome of the ant-associated black yeast Phialophora attae CBS 131958.</title>
        <authorList>
            <person name="Moreno L.F."/>
            <person name="Stielow B.J."/>
            <person name="de Hoog S."/>
            <person name="Vicente V.A."/>
            <person name="Weiss V.A."/>
            <person name="de Vries M."/>
            <person name="Cruz L.M."/>
            <person name="Souza E.M."/>
        </authorList>
    </citation>
    <scope>NUCLEOTIDE SEQUENCE [LARGE SCALE GENOMIC DNA]</scope>
    <source>
        <strain evidence="2 3">CBS 131958</strain>
    </source>
</reference>
<feature type="region of interest" description="Disordered" evidence="1">
    <location>
        <begin position="293"/>
        <end position="397"/>
    </location>
</feature>
<dbReference type="Proteomes" id="UP000038010">
    <property type="component" value="Unassembled WGS sequence"/>
</dbReference>
<sequence>MCTHEIWTYGECGCRVDHHIPCTEARYRDAVLSQCKQHLPSRVSSENGAPENDLVSPLARLAQRTAAASEQSFRSCSINRTVNKSFLEPICEECLLEELHQDEVTGSTEDRGRPAAPQGLVWDSNVKIEVNGVHSEPQSGSPAPQQPPSDTKILESHVEVRISDAGTERTEASVAEREAKEHDSAPTPFSNGDADSESSVPDTSFRGRARSRTKQLRRMAMDVSREDIGLRVSSRLPSFQRHSLQNFKNELQRDVRHVETSEASPGKGKSAKPVRNLIQRFVDAQEETWKKSRCAMAGLRGKMGRKERSTDATPTSSEANSSATVKEGATNSAASPTRVVTNQSASSAESRDVSSSDRSDSNGSVPPENFYLHPDDPFHPNVGQKPHQAVWNHSESSVHSWKDHLSVDLTTKRSRKRPGFVSDSGHGGRPKVITHPTEHNFSTSTTSTAVSSRNWTTTIPSGSSNSFSHQSYEYSTANEDDALYCDLRDEQKRRLLSASSSVPSFPTTTNSDRSVRELSDPLQRRRLASLVASEDFEEPTANGYTMQALNGIEEEMAMVGLIDNPWNTRTRSTSTMEDLPDTPTKVSRQRTKSNGNLQVQTPPNSNIGASLNGNTPVTAVRGTQATSTARQRTMSNESISSFASRVQAAASTRNGHSSPVGQQTHHLSAISACQTFALKSSSTSRSPNEDESSTAQQYALAGRSSPSPTPSPVTPAAGVMSSNALALHSLSTPFHHSLQPRSPGFGVGSIGAVLDSAGSDTTRTNEDLASSDPNRTHSVDNTAIRPLPSTPAMKQNGTRTPEMEQISTLTLNTTSPTCLFSCVWLRELCPGPVSAHGSPSLTPVNGESLRCGRLLTGWKVRSCLCHADGIVRFAVTDTDAKSDDGAFDQEEKENEPPSATLRQIYDNSGNDDGTGEVIDQHRLADTLERECRSVAPVVRYVVGRELCEGCILRSGVTLRY</sequence>
<protein>
    <submittedName>
        <fullName evidence="2">Uncharacterized protein</fullName>
    </submittedName>
</protein>
<feature type="region of interest" description="Disordered" evidence="1">
    <location>
        <begin position="104"/>
        <end position="123"/>
    </location>
</feature>
<feature type="region of interest" description="Disordered" evidence="1">
    <location>
        <begin position="161"/>
        <end position="218"/>
    </location>
</feature>
<feature type="compositionally biased region" description="Basic and acidic residues" evidence="1">
    <location>
        <begin position="161"/>
        <end position="184"/>
    </location>
</feature>
<feature type="region of interest" description="Disordered" evidence="1">
    <location>
        <begin position="496"/>
        <end position="519"/>
    </location>
</feature>
<dbReference type="AlphaFoldDB" id="A0A0N1HC43"/>
<feature type="compositionally biased region" description="Low complexity" evidence="1">
    <location>
        <begin position="442"/>
        <end position="452"/>
    </location>
</feature>
<accession>A0A0N1HC43</accession>
<feature type="compositionally biased region" description="Basic and acidic residues" evidence="1">
    <location>
        <begin position="104"/>
        <end position="113"/>
    </location>
</feature>
<name>A0A0N1HC43_9EURO</name>
<proteinExistence type="predicted"/>
<feature type="region of interest" description="Disordered" evidence="1">
    <location>
        <begin position="756"/>
        <end position="798"/>
    </location>
</feature>
<feature type="compositionally biased region" description="Polar residues" evidence="1">
    <location>
        <begin position="497"/>
        <end position="512"/>
    </location>
</feature>
<feature type="region of interest" description="Disordered" evidence="1">
    <location>
        <begin position="680"/>
        <end position="717"/>
    </location>
</feature>
<evidence type="ECO:0000313" key="3">
    <source>
        <dbReference type="Proteomes" id="UP000038010"/>
    </source>
</evidence>
<dbReference type="GeneID" id="28739322"/>